<dbReference type="SMART" id="SM00213">
    <property type="entry name" value="UBQ"/>
    <property type="match status" value="2"/>
</dbReference>
<evidence type="ECO:0000259" key="1">
    <source>
        <dbReference type="PROSITE" id="PS50053"/>
    </source>
</evidence>
<protein>
    <submittedName>
        <fullName evidence="2">Interferon-stimulated gene 15</fullName>
    </submittedName>
</protein>
<reference evidence="2" key="2">
    <citation type="submission" date="2007-03" db="EMBL/GenBank/DDBJ databases">
        <authorList>
            <person name="Jia W.Z."/>
            <person name="Guo Q.L."/>
        </authorList>
    </citation>
    <scope>NUCLEOTIDE SEQUENCE</scope>
</reference>
<dbReference type="CDD" id="cd17053">
    <property type="entry name" value="Ubl2_FAT10"/>
    <property type="match status" value="1"/>
</dbReference>
<dbReference type="InterPro" id="IPR000626">
    <property type="entry name" value="Ubiquitin-like_dom"/>
</dbReference>
<dbReference type="SUPFAM" id="SSF54236">
    <property type="entry name" value="Ubiquitin-like"/>
    <property type="match status" value="2"/>
</dbReference>
<organism evidence="2">
    <name type="scientific">Channa argus</name>
    <name type="common">Northern snakehead</name>
    <name type="synonym">Ophicephalus argus</name>
    <dbReference type="NCBI Taxonomy" id="215402"/>
    <lineage>
        <taxon>Eukaryota</taxon>
        <taxon>Metazoa</taxon>
        <taxon>Chordata</taxon>
        <taxon>Craniata</taxon>
        <taxon>Vertebrata</taxon>
        <taxon>Euteleostomi</taxon>
        <taxon>Actinopterygii</taxon>
        <taxon>Neopterygii</taxon>
        <taxon>Teleostei</taxon>
        <taxon>Neoteleostei</taxon>
        <taxon>Acanthomorphata</taxon>
        <taxon>Anabantaria</taxon>
        <taxon>Anabantiformes</taxon>
        <taxon>Channoidei</taxon>
        <taxon>Channidae</taxon>
        <taxon>Channa</taxon>
    </lineage>
</organism>
<dbReference type="InterPro" id="IPR019956">
    <property type="entry name" value="Ubiquitin_dom"/>
</dbReference>
<gene>
    <name evidence="2" type="primary">ISG 15</name>
</gene>
<dbReference type="AlphaFoldDB" id="A0T068"/>
<dbReference type="InterPro" id="IPR050158">
    <property type="entry name" value="Ubiquitin_ubiquitin-like"/>
</dbReference>
<dbReference type="EMBL" id="EF067846">
    <property type="protein sequence ID" value="ABK63480.1"/>
    <property type="molecule type" value="mRNA"/>
</dbReference>
<feature type="domain" description="Ubiquitin-like" evidence="1">
    <location>
        <begin position="1"/>
        <end position="80"/>
    </location>
</feature>
<dbReference type="PANTHER" id="PTHR10666">
    <property type="entry name" value="UBIQUITIN"/>
    <property type="match status" value="1"/>
</dbReference>
<dbReference type="PROSITE" id="PS50053">
    <property type="entry name" value="UBIQUITIN_2"/>
    <property type="match status" value="2"/>
</dbReference>
<name>A0T068_CHAAH</name>
<reference evidence="2" key="1">
    <citation type="journal article" date="2007" name="Prog. Nat. Sci.">
        <title>Cloning and characterization of interferon stimulated genes Viperin and ISG15, and their promoters from snakehead Channa argus.</title>
        <authorList>
            <person name="Jia W."/>
            <person name="Guo Q."/>
        </authorList>
    </citation>
    <scope>NUCLEOTIDE SEQUENCE</scope>
</reference>
<feature type="domain" description="Ubiquitin-like" evidence="1">
    <location>
        <begin position="81"/>
        <end position="155"/>
    </location>
</feature>
<accession>A0T068</accession>
<dbReference type="InterPro" id="IPR029071">
    <property type="entry name" value="Ubiquitin-like_domsf"/>
</dbReference>
<dbReference type="Pfam" id="PF00240">
    <property type="entry name" value="ubiquitin"/>
    <property type="match status" value="2"/>
</dbReference>
<dbReference type="Gene3D" id="3.10.20.90">
    <property type="entry name" value="Phosphatidylinositol 3-kinase Catalytic Subunit, Chain A, domain 1"/>
    <property type="match status" value="2"/>
</dbReference>
<sequence length="155" mass="17330">MDINIKMLNGTVHTLTVYPDDTVGKLKNLIHSQFGEPPHKQKLVFVNGQRIDLSDDSRTVGSYGLKSGSTVSLLVTQPAKFQVLLKNDRGRTNAYDITPEETVQGFKAKVEQREKVPVSQQRLVYHGREMMNGKLSDYQVEANGTIDLCLRLRGG</sequence>
<proteinExistence type="evidence at transcript level"/>
<dbReference type="PRINTS" id="PR00348">
    <property type="entry name" value="UBIQUITIN"/>
</dbReference>
<evidence type="ECO:0000313" key="2">
    <source>
        <dbReference type="EMBL" id="ABK63480.1"/>
    </source>
</evidence>